<evidence type="ECO:0000313" key="2">
    <source>
        <dbReference type="Proteomes" id="UP000786811"/>
    </source>
</evidence>
<keyword evidence="2" id="KW-1185">Reference proteome</keyword>
<accession>A0A8J2HDH8</accession>
<organism evidence="1 2">
    <name type="scientific">Cotesia congregata</name>
    <name type="common">Parasitoid wasp</name>
    <name type="synonym">Apanteles congregatus</name>
    <dbReference type="NCBI Taxonomy" id="51543"/>
    <lineage>
        <taxon>Eukaryota</taxon>
        <taxon>Metazoa</taxon>
        <taxon>Ecdysozoa</taxon>
        <taxon>Arthropoda</taxon>
        <taxon>Hexapoda</taxon>
        <taxon>Insecta</taxon>
        <taxon>Pterygota</taxon>
        <taxon>Neoptera</taxon>
        <taxon>Endopterygota</taxon>
        <taxon>Hymenoptera</taxon>
        <taxon>Apocrita</taxon>
        <taxon>Ichneumonoidea</taxon>
        <taxon>Braconidae</taxon>
        <taxon>Microgastrinae</taxon>
        <taxon>Cotesia</taxon>
    </lineage>
</organism>
<gene>
    <name evidence="1" type="ORF">HICCMSTLAB_LOCUS7498</name>
</gene>
<dbReference type="EMBL" id="CAJNRD030001121">
    <property type="protein sequence ID" value="CAG5095016.1"/>
    <property type="molecule type" value="Genomic_DNA"/>
</dbReference>
<reference evidence="1" key="1">
    <citation type="submission" date="2021-04" db="EMBL/GenBank/DDBJ databases">
        <authorList>
            <person name="Chebbi M.A.C M."/>
        </authorList>
    </citation>
    <scope>NUCLEOTIDE SEQUENCE</scope>
</reference>
<dbReference type="AlphaFoldDB" id="A0A8J2HDH8"/>
<name>A0A8J2HDH8_COTCN</name>
<comment type="caution">
    <text evidence="1">The sequence shown here is derived from an EMBL/GenBank/DDBJ whole genome shotgun (WGS) entry which is preliminary data.</text>
</comment>
<evidence type="ECO:0000313" key="1">
    <source>
        <dbReference type="EMBL" id="CAG5095016.1"/>
    </source>
</evidence>
<sequence length="79" mass="9021">MRSKMAETWKAVLELKSNLAGSDYCLRPLLLIEQKSCDSAACNLHEGHHENYLAPKLLKLFFAFFSAQLHQAFAFDKHP</sequence>
<protein>
    <submittedName>
        <fullName evidence="1">Uncharacterized protein</fullName>
    </submittedName>
</protein>
<dbReference type="Proteomes" id="UP000786811">
    <property type="component" value="Unassembled WGS sequence"/>
</dbReference>
<proteinExistence type="predicted"/>